<dbReference type="GO" id="GO:0006508">
    <property type="term" value="P:proteolysis"/>
    <property type="evidence" value="ECO:0007669"/>
    <property type="project" value="UniProtKB-KW"/>
</dbReference>
<feature type="domain" description="CAAX prenyl protease 2/Lysostaphin resistance protein A-like" evidence="3">
    <location>
        <begin position="148"/>
        <end position="245"/>
    </location>
</feature>
<dbReference type="STRING" id="1891926.Fuma_02434"/>
<dbReference type="Pfam" id="PF02517">
    <property type="entry name" value="Rce1-like"/>
    <property type="match status" value="1"/>
</dbReference>
<dbReference type="InterPro" id="IPR014346">
    <property type="entry name" value="Prenyl_protease-related"/>
</dbReference>
<sequence>MLFLGVPDLLTSVGLLPDTADVSLQHTDTESGPAFDANSDEPTPTAGSPGQAWYVSEPKLWLFPVQTLVTAVLLAWYWKEYQFRPHTGWLLASAAGVLGIVVWLAPGFLFRSLELSEGWWKYVGFADRSDGFDPSAVSAYGPGWYWATVLFRFARLVLVVPLVEEIFWRGFLMRFVADMDGDYWQVPFGTFHKLSLVVVTALFVLAHAPVDYFGATFYGLLAYGVAVKTKSLSACVLMHAVANLLLGLYVMSTQQWGYW</sequence>
<keyword evidence="5" id="KW-1185">Reference proteome</keyword>
<dbReference type="GO" id="GO:0080120">
    <property type="term" value="P:CAAX-box protein maturation"/>
    <property type="evidence" value="ECO:0007669"/>
    <property type="project" value="UniProtKB-ARBA"/>
</dbReference>
<keyword evidence="2" id="KW-0472">Membrane</keyword>
<dbReference type="GO" id="GO:0004175">
    <property type="term" value="F:endopeptidase activity"/>
    <property type="evidence" value="ECO:0007669"/>
    <property type="project" value="UniProtKB-ARBA"/>
</dbReference>
<proteinExistence type="predicted"/>
<dbReference type="EMBL" id="CP017641">
    <property type="protein sequence ID" value="APZ92822.1"/>
    <property type="molecule type" value="Genomic_DNA"/>
</dbReference>
<accession>A0A1P8WFG8</accession>
<name>A0A1P8WFG8_9PLAN</name>
<organism evidence="4 5">
    <name type="scientific">Fuerstiella marisgermanici</name>
    <dbReference type="NCBI Taxonomy" id="1891926"/>
    <lineage>
        <taxon>Bacteria</taxon>
        <taxon>Pseudomonadati</taxon>
        <taxon>Planctomycetota</taxon>
        <taxon>Planctomycetia</taxon>
        <taxon>Planctomycetales</taxon>
        <taxon>Planctomycetaceae</taxon>
        <taxon>Fuerstiella</taxon>
    </lineage>
</organism>
<keyword evidence="2" id="KW-0812">Transmembrane</keyword>
<dbReference type="KEGG" id="fmr:Fuma_02434"/>
<keyword evidence="4" id="KW-0645">Protease</keyword>
<feature type="transmembrane region" description="Helical" evidence="2">
    <location>
        <begin position="234"/>
        <end position="252"/>
    </location>
</feature>
<evidence type="ECO:0000313" key="4">
    <source>
        <dbReference type="EMBL" id="APZ92822.1"/>
    </source>
</evidence>
<protein>
    <submittedName>
        <fullName evidence="4">CAAX prenyl protease-related protein</fullName>
    </submittedName>
</protein>
<evidence type="ECO:0000256" key="1">
    <source>
        <dbReference type="SAM" id="MobiDB-lite"/>
    </source>
</evidence>
<keyword evidence="4" id="KW-0378">Hydrolase</keyword>
<feature type="transmembrane region" description="Helical" evidence="2">
    <location>
        <begin position="60"/>
        <end position="78"/>
    </location>
</feature>
<feature type="transmembrane region" description="Helical" evidence="2">
    <location>
        <begin position="144"/>
        <end position="163"/>
    </location>
</feature>
<evidence type="ECO:0000256" key="2">
    <source>
        <dbReference type="SAM" id="Phobius"/>
    </source>
</evidence>
<dbReference type="PANTHER" id="PTHR43592:SF15">
    <property type="entry name" value="CAAX AMINO TERMINAL PROTEASE FAMILY PROTEIN"/>
    <property type="match status" value="1"/>
</dbReference>
<evidence type="ECO:0000313" key="5">
    <source>
        <dbReference type="Proteomes" id="UP000187735"/>
    </source>
</evidence>
<evidence type="ECO:0000259" key="3">
    <source>
        <dbReference type="Pfam" id="PF02517"/>
    </source>
</evidence>
<dbReference type="AlphaFoldDB" id="A0A1P8WFG8"/>
<dbReference type="NCBIfam" id="TIGR03008">
    <property type="entry name" value="pepcterm_CAAX"/>
    <property type="match status" value="1"/>
</dbReference>
<feature type="transmembrane region" description="Helical" evidence="2">
    <location>
        <begin position="90"/>
        <end position="110"/>
    </location>
</feature>
<dbReference type="InterPro" id="IPR003675">
    <property type="entry name" value="Rce1/LyrA-like_dom"/>
</dbReference>
<reference evidence="4 5" key="1">
    <citation type="journal article" date="2016" name="Front. Microbiol.">
        <title>Fuerstia marisgermanicae gen. nov., sp. nov., an Unusual Member of the Phylum Planctomycetes from the German Wadden Sea.</title>
        <authorList>
            <person name="Kohn T."/>
            <person name="Heuer A."/>
            <person name="Jogler M."/>
            <person name="Vollmers J."/>
            <person name="Boedeker C."/>
            <person name="Bunk B."/>
            <person name="Rast P."/>
            <person name="Borchert D."/>
            <person name="Glockner I."/>
            <person name="Freese H.M."/>
            <person name="Klenk H.P."/>
            <person name="Overmann J."/>
            <person name="Kaster A.K."/>
            <person name="Rohde M."/>
            <person name="Wiegand S."/>
            <person name="Jogler C."/>
        </authorList>
    </citation>
    <scope>NUCLEOTIDE SEQUENCE [LARGE SCALE GENOMIC DNA]</scope>
    <source>
        <strain evidence="4 5">NH11</strain>
    </source>
</reference>
<feature type="transmembrane region" description="Helical" evidence="2">
    <location>
        <begin position="184"/>
        <end position="206"/>
    </location>
</feature>
<gene>
    <name evidence="4" type="ORF">Fuma_02434</name>
</gene>
<dbReference type="Proteomes" id="UP000187735">
    <property type="component" value="Chromosome"/>
</dbReference>
<dbReference type="PANTHER" id="PTHR43592">
    <property type="entry name" value="CAAX AMINO TERMINAL PROTEASE"/>
    <property type="match status" value="1"/>
</dbReference>
<keyword evidence="2" id="KW-1133">Transmembrane helix</keyword>
<feature type="region of interest" description="Disordered" evidence="1">
    <location>
        <begin position="27"/>
        <end position="50"/>
    </location>
</feature>